<dbReference type="CDD" id="cd07361">
    <property type="entry name" value="MEMO_like"/>
    <property type="match status" value="1"/>
</dbReference>
<dbReference type="Gene3D" id="3.40.830.10">
    <property type="entry name" value="LigB-like"/>
    <property type="match status" value="1"/>
</dbReference>
<organism evidence="2">
    <name type="scientific">Phaffia rhodozyma</name>
    <name type="common">Yeast</name>
    <name type="synonym">Xanthophyllomyces dendrorhous</name>
    <dbReference type="NCBI Taxonomy" id="264483"/>
    <lineage>
        <taxon>Eukaryota</taxon>
        <taxon>Fungi</taxon>
        <taxon>Dikarya</taxon>
        <taxon>Basidiomycota</taxon>
        <taxon>Agaricomycotina</taxon>
        <taxon>Tremellomycetes</taxon>
        <taxon>Cystofilobasidiales</taxon>
        <taxon>Mrakiaceae</taxon>
        <taxon>Phaffia</taxon>
    </lineage>
</organism>
<dbReference type="PANTHER" id="PTHR11060">
    <property type="entry name" value="PROTEIN MEMO1"/>
    <property type="match status" value="1"/>
</dbReference>
<keyword evidence="2" id="KW-0223">Dioxygenase</keyword>
<name>A0A0F7SMH8_PHARH</name>
<dbReference type="HAMAP" id="MF_00055">
    <property type="entry name" value="MEMO1"/>
    <property type="match status" value="1"/>
</dbReference>
<accession>A0A0F7SMH8</accession>
<proteinExistence type="inferred from homology"/>
<dbReference type="Pfam" id="PF01875">
    <property type="entry name" value="Memo"/>
    <property type="match status" value="1"/>
</dbReference>
<dbReference type="AlphaFoldDB" id="A0A0F7SMH8"/>
<keyword evidence="2" id="KW-0560">Oxidoreductase</keyword>
<evidence type="ECO:0000256" key="1">
    <source>
        <dbReference type="ARBA" id="ARBA00006315"/>
    </source>
</evidence>
<sequence length="784" mass="89579">MSTRQASHAGDWYTKSGSALSRELDGFLGNVPSSSTVGDRGELFEPPVKGCKAVIAPHAGFSYSGPTAGWAYRSIDTTGIKRVFILGPSHHYYLTSCALSRCKTYETPVGSLELDLDVIQQLKQTGEFEEMTRDQDEDEHSIEMHLPFVRKVFQDQSIKIVPVLVGSISLSEENRFGKILAPYINDPETFTVVSSDFCHWGSRFRYTHYTPSASSDEFISLSSHRALNPDRPIYQSIEALDKEAINILEGEGRMSNVHRDFAWYLKRTKNTICGRHPIGVLLGAMAELQISSDIQPEITFVRYAQSSACLNPSDSSLPNVRDSTIKNNKLIKLIRANRRQLETQFPWMLSNTFYKMRKRLAGRRHVAKWTHPTNRVMFWNFTVGDKVRIRHGTPRMLYEDYDSSTAEVVTEDGIIRPRREFKIWTIASFEKKNNRVFLEGLEHDRSNPLPINPLQQPPAGHPPFERTRKVQISINCSNLQLLIPTETFLPLARQNGVTPETIEGPNGEKQVHIPGLPKQIFASRIGRYGVMGPDRKDRVHFWENPEDLEKEAYGLPRKWTFRRVALKTFPRLKPQFLRKFNVPWPEVKVPEPAKITYVDTPASVVAAKTWSPPSREDLTNISATSNFVPDLYLKNPLNNLPMEIYVGKELANPYARAKLEKEMKARVAARLVEEQEMINQAVEAWRLRETRVRLGLEPRVGRRMTEQEVKLTARRRYAELSVERMKANQLAYEQRQRDKHGPTKSEIKAARRAKEKAKLADKLRRVTLSPGRNQIIPAGAERVI</sequence>
<dbReference type="InterPro" id="IPR002737">
    <property type="entry name" value="MEMO1_fam"/>
</dbReference>
<dbReference type="NCBIfam" id="TIGR04336">
    <property type="entry name" value="AmmeMemoSam_B"/>
    <property type="match status" value="1"/>
</dbReference>
<comment type="similarity">
    <text evidence="1">Belongs to the MEMO1 family.</text>
</comment>
<protein>
    <submittedName>
        <fullName evidence="2">Predicted dioxygenase</fullName>
    </submittedName>
</protein>
<evidence type="ECO:0000313" key="2">
    <source>
        <dbReference type="EMBL" id="CDZ98833.1"/>
    </source>
</evidence>
<dbReference type="EMBL" id="LN483345">
    <property type="protein sequence ID" value="CDZ98833.1"/>
    <property type="molecule type" value="Genomic_DNA"/>
</dbReference>
<reference evidence="2" key="1">
    <citation type="submission" date="2014-08" db="EMBL/GenBank/DDBJ databases">
        <authorList>
            <person name="Sharma Rahul"/>
            <person name="Thines Marco"/>
        </authorList>
    </citation>
    <scope>NUCLEOTIDE SEQUENCE</scope>
</reference>
<dbReference type="GO" id="GO:0051213">
    <property type="term" value="F:dioxygenase activity"/>
    <property type="evidence" value="ECO:0007669"/>
    <property type="project" value="UniProtKB-KW"/>
</dbReference>
<dbReference type="PANTHER" id="PTHR11060:SF0">
    <property type="entry name" value="PROTEIN MEMO1"/>
    <property type="match status" value="1"/>
</dbReference>